<proteinExistence type="predicted"/>
<dbReference type="Proteomes" id="UP000318626">
    <property type="component" value="Chromosome"/>
</dbReference>
<dbReference type="InterPro" id="IPR054061">
    <property type="entry name" value="DUF6915"/>
</dbReference>
<dbReference type="KEGG" id="bvo:Pan97_16720"/>
<dbReference type="RefSeq" id="WP_196782318.1">
    <property type="nucleotide sequence ID" value="NZ_CP036289.1"/>
</dbReference>
<dbReference type="AlphaFoldDB" id="A0A518C607"/>
<dbReference type="EMBL" id="CP036289">
    <property type="protein sequence ID" value="QDU74660.1"/>
    <property type="molecule type" value="Genomic_DNA"/>
</dbReference>
<reference evidence="3" key="1">
    <citation type="submission" date="2019-02" db="EMBL/GenBank/DDBJ databases">
        <title>Deep-cultivation of Planctomycetes and their phenomic and genomic characterization uncovers novel biology.</title>
        <authorList>
            <person name="Wiegand S."/>
            <person name="Jogler M."/>
            <person name="Boedeker C."/>
            <person name="Pinto D."/>
            <person name="Vollmers J."/>
            <person name="Rivas-Marin E."/>
            <person name="Kohn T."/>
            <person name="Peeters S.H."/>
            <person name="Heuer A."/>
            <person name="Rast P."/>
            <person name="Oberbeckmann S."/>
            <person name="Bunk B."/>
            <person name="Jeske O."/>
            <person name="Meyerdierks A."/>
            <person name="Storesund J.E."/>
            <person name="Kallscheuer N."/>
            <person name="Luecker S."/>
            <person name="Lage O.M."/>
            <person name="Pohl T."/>
            <person name="Merkel B.J."/>
            <person name="Hornburger P."/>
            <person name="Mueller R.-W."/>
            <person name="Bruemmer F."/>
            <person name="Labrenz M."/>
            <person name="Spormann A.M."/>
            <person name="Op den Camp H."/>
            <person name="Overmann J."/>
            <person name="Amann R."/>
            <person name="Jetten M.S.M."/>
            <person name="Mascher T."/>
            <person name="Medema M.H."/>
            <person name="Devos D.P."/>
            <person name="Kaster A.-K."/>
            <person name="Ovreas L."/>
            <person name="Rohde M."/>
            <person name="Galperin M.Y."/>
            <person name="Jogler C."/>
        </authorList>
    </citation>
    <scope>NUCLEOTIDE SEQUENCE [LARGE SCALE GENOMIC DNA]</scope>
    <source>
        <strain evidence="3">Pan97</strain>
    </source>
</reference>
<keyword evidence="3" id="KW-1185">Reference proteome</keyword>
<name>A0A518C607_9BACT</name>
<gene>
    <name evidence="2" type="ORF">Pan97_16720</name>
</gene>
<evidence type="ECO:0000313" key="3">
    <source>
        <dbReference type="Proteomes" id="UP000318626"/>
    </source>
</evidence>
<accession>A0A518C607</accession>
<organism evidence="2 3">
    <name type="scientific">Bremerella volcania</name>
    <dbReference type="NCBI Taxonomy" id="2527984"/>
    <lineage>
        <taxon>Bacteria</taxon>
        <taxon>Pseudomonadati</taxon>
        <taxon>Planctomycetota</taxon>
        <taxon>Planctomycetia</taxon>
        <taxon>Pirellulales</taxon>
        <taxon>Pirellulaceae</taxon>
        <taxon>Bremerella</taxon>
    </lineage>
</organism>
<sequence length="134" mass="15394">MNPYHHALSSAAHFGGRPDDYLPLHQWLDESKAFFADFRHRALRHHAEGIFLLERLFGVTITNSDGRSIPVRFIGEQHVKEDLGRIPTAQDWLEHLAPAPWMMKRGKLLYVSEAETHDADSIASDECEREARHV</sequence>
<feature type="domain" description="DUF6915" evidence="1">
    <location>
        <begin position="1"/>
        <end position="102"/>
    </location>
</feature>
<evidence type="ECO:0000259" key="1">
    <source>
        <dbReference type="Pfam" id="PF21866"/>
    </source>
</evidence>
<evidence type="ECO:0000313" key="2">
    <source>
        <dbReference type="EMBL" id="QDU74660.1"/>
    </source>
</evidence>
<dbReference type="Pfam" id="PF21866">
    <property type="entry name" value="DUF6915"/>
    <property type="match status" value="1"/>
</dbReference>
<protein>
    <recommendedName>
        <fullName evidence="1">DUF6915 domain-containing protein</fullName>
    </recommendedName>
</protein>